<proteinExistence type="predicted"/>
<dbReference type="EMBL" id="CAJVPZ010035686">
    <property type="protein sequence ID" value="CAG8749608.1"/>
    <property type="molecule type" value="Genomic_DNA"/>
</dbReference>
<gene>
    <name evidence="2" type="ORF">RFULGI_LOCUS13500</name>
</gene>
<comment type="caution">
    <text evidence="2">The sequence shown here is derived from an EMBL/GenBank/DDBJ whole genome shotgun (WGS) entry which is preliminary data.</text>
</comment>
<keyword evidence="3" id="KW-1185">Reference proteome</keyword>
<dbReference type="OrthoDB" id="2433406at2759"/>
<dbReference type="AlphaFoldDB" id="A0A9N9IWK7"/>
<accession>A0A9N9IWK7</accession>
<organism evidence="2 3">
    <name type="scientific">Racocetra fulgida</name>
    <dbReference type="NCBI Taxonomy" id="60492"/>
    <lineage>
        <taxon>Eukaryota</taxon>
        <taxon>Fungi</taxon>
        <taxon>Fungi incertae sedis</taxon>
        <taxon>Mucoromycota</taxon>
        <taxon>Glomeromycotina</taxon>
        <taxon>Glomeromycetes</taxon>
        <taxon>Diversisporales</taxon>
        <taxon>Gigasporaceae</taxon>
        <taxon>Racocetra</taxon>
    </lineage>
</organism>
<dbReference type="GO" id="GO:0003677">
    <property type="term" value="F:DNA binding"/>
    <property type="evidence" value="ECO:0007669"/>
    <property type="project" value="InterPro"/>
</dbReference>
<name>A0A9N9IWK7_9GLOM</name>
<feature type="domain" description="HTH psq-type" evidence="1">
    <location>
        <begin position="14"/>
        <end position="57"/>
    </location>
</feature>
<evidence type="ECO:0000313" key="2">
    <source>
        <dbReference type="EMBL" id="CAG8749608.1"/>
    </source>
</evidence>
<evidence type="ECO:0000259" key="1">
    <source>
        <dbReference type="Pfam" id="PF05225"/>
    </source>
</evidence>
<protein>
    <submittedName>
        <fullName evidence="2">8775_t:CDS:1</fullName>
    </submittedName>
</protein>
<sequence length="119" mass="13221">MSLKKDKTTRNNAIEKALKAIKNSSNNPTAPSVRSIARKFDIPESTLRRVIRNNGPLKCPGPNKVLTDHEEKQLVGYCLNMQRLDFGLSKSGVNHCVMEIVGRDGHPHPFNENGSGQAW</sequence>
<dbReference type="InterPro" id="IPR007889">
    <property type="entry name" value="HTH_Psq"/>
</dbReference>
<dbReference type="Proteomes" id="UP000789396">
    <property type="component" value="Unassembled WGS sequence"/>
</dbReference>
<evidence type="ECO:0000313" key="3">
    <source>
        <dbReference type="Proteomes" id="UP000789396"/>
    </source>
</evidence>
<dbReference type="Pfam" id="PF05225">
    <property type="entry name" value="HTH_psq"/>
    <property type="match status" value="1"/>
</dbReference>
<reference evidence="2" key="1">
    <citation type="submission" date="2021-06" db="EMBL/GenBank/DDBJ databases">
        <authorList>
            <person name="Kallberg Y."/>
            <person name="Tangrot J."/>
            <person name="Rosling A."/>
        </authorList>
    </citation>
    <scope>NUCLEOTIDE SEQUENCE</scope>
    <source>
        <strain evidence="2">IN212</strain>
    </source>
</reference>